<organism evidence="6 7">
    <name type="scientific">Nocardia ninae NBRC 108245</name>
    <dbReference type="NCBI Taxonomy" id="1210091"/>
    <lineage>
        <taxon>Bacteria</taxon>
        <taxon>Bacillati</taxon>
        <taxon>Actinomycetota</taxon>
        <taxon>Actinomycetes</taxon>
        <taxon>Mycobacteriales</taxon>
        <taxon>Nocardiaceae</taxon>
        <taxon>Nocardia</taxon>
    </lineage>
</organism>
<protein>
    <recommendedName>
        <fullName evidence="8">Cutinase</fullName>
    </recommendedName>
</protein>
<comment type="similarity">
    <text evidence="1">Belongs to the cutinase family.</text>
</comment>
<gene>
    <name evidence="6" type="ORF">NN4_07100</name>
</gene>
<dbReference type="GO" id="GO:0052689">
    <property type="term" value="F:carboxylic ester hydrolase activity"/>
    <property type="evidence" value="ECO:0007669"/>
    <property type="project" value="UniProtKB-KW"/>
</dbReference>
<dbReference type="InterPro" id="IPR029058">
    <property type="entry name" value="AB_hydrolase_fold"/>
</dbReference>
<dbReference type="AlphaFoldDB" id="A0A511M6D9"/>
<keyword evidence="3" id="KW-0378">Hydrolase</keyword>
<evidence type="ECO:0000256" key="1">
    <source>
        <dbReference type="ARBA" id="ARBA00007534"/>
    </source>
</evidence>
<dbReference type="PANTHER" id="PTHR33630">
    <property type="entry name" value="CUTINASE RV1984C-RELATED-RELATED"/>
    <property type="match status" value="1"/>
</dbReference>
<dbReference type="Proteomes" id="UP000321424">
    <property type="component" value="Unassembled WGS sequence"/>
</dbReference>
<evidence type="ECO:0000256" key="3">
    <source>
        <dbReference type="ARBA" id="ARBA00022801"/>
    </source>
</evidence>
<dbReference type="SUPFAM" id="SSF53474">
    <property type="entry name" value="alpha/beta-Hydrolases"/>
    <property type="match status" value="1"/>
</dbReference>
<dbReference type="EMBL" id="BJXA01000002">
    <property type="protein sequence ID" value="GEM36191.1"/>
    <property type="molecule type" value="Genomic_DNA"/>
</dbReference>
<evidence type="ECO:0000256" key="4">
    <source>
        <dbReference type="ARBA" id="ARBA00023157"/>
    </source>
</evidence>
<evidence type="ECO:0000256" key="5">
    <source>
        <dbReference type="SAM" id="SignalP"/>
    </source>
</evidence>
<dbReference type="PANTHER" id="PTHR33630:SF9">
    <property type="entry name" value="CUTINASE 4"/>
    <property type="match status" value="1"/>
</dbReference>
<dbReference type="Gene3D" id="3.40.50.1820">
    <property type="entry name" value="alpha/beta hydrolase"/>
    <property type="match status" value="1"/>
</dbReference>
<reference evidence="6 7" key="1">
    <citation type="submission" date="2019-07" db="EMBL/GenBank/DDBJ databases">
        <title>Whole genome shotgun sequence of Nocardia ninae NBRC 108245.</title>
        <authorList>
            <person name="Hosoyama A."/>
            <person name="Uohara A."/>
            <person name="Ohji S."/>
            <person name="Ichikawa N."/>
        </authorList>
    </citation>
    <scope>NUCLEOTIDE SEQUENCE [LARGE SCALE GENOMIC DNA]</scope>
    <source>
        <strain evidence="6 7">NBRC 108245</strain>
    </source>
</reference>
<keyword evidence="7" id="KW-1185">Reference proteome</keyword>
<dbReference type="SMART" id="SM01110">
    <property type="entry name" value="Cutinase"/>
    <property type="match status" value="1"/>
</dbReference>
<evidence type="ECO:0000313" key="6">
    <source>
        <dbReference type="EMBL" id="GEM36191.1"/>
    </source>
</evidence>
<evidence type="ECO:0000313" key="7">
    <source>
        <dbReference type="Proteomes" id="UP000321424"/>
    </source>
</evidence>
<feature type="chain" id="PRO_5021997330" description="Cutinase" evidence="5">
    <location>
        <begin position="31"/>
        <end position="653"/>
    </location>
</feature>
<keyword evidence="5" id="KW-0732">Signal</keyword>
<proteinExistence type="inferred from homology"/>
<keyword evidence="4" id="KW-1015">Disulfide bond</keyword>
<evidence type="ECO:0008006" key="8">
    <source>
        <dbReference type="Google" id="ProtNLM"/>
    </source>
</evidence>
<keyword evidence="2" id="KW-0719">Serine esterase</keyword>
<dbReference type="OrthoDB" id="4687011at2"/>
<dbReference type="InterPro" id="IPR000675">
    <property type="entry name" value="Cutinase/axe"/>
</dbReference>
<feature type="signal peptide" evidence="5">
    <location>
        <begin position="1"/>
        <end position="30"/>
    </location>
</feature>
<accession>A0A511M6D9</accession>
<name>A0A511M6D9_9NOCA</name>
<dbReference type="RefSeq" id="WP_147128474.1">
    <property type="nucleotide sequence ID" value="NZ_BJXA01000002.1"/>
</dbReference>
<sequence length="653" mass="66964">MRSSKRYVVTTLVTVGVAVGSSGVTAVAHAEPATCAATFNLFIPGTWETDEDADPARPIGMLAPIAEAIQRQQGPRSEIYFTPYMARAFDNGYTYADSKNTALENATAALRNYGTRCPTARFTINGYSQGADAAGDLAAAIGNDRGPVPADRVLAVGLLADPGAGTPGEIVVGPGTAGTGIADPRPQGMGKLSGRVTSICDPKDLYCSIQKSANPLLGALGSILSKALSGGAPPPDANFPIGAALTSDFSKADLPGLATAVAGLTAGLAAPSGVDLAQVRGSAEKLLDTLNPLVDLIDSGAANPAATAQLVAAPTGTAERDAGEVLTQLDQSDLSGAVAAMTTIADTATELLDNGVGTLRPNSPKARSLRAAAKSVRREVAPLAATSPETLGAATRVLSLLKPTVLVDQALDVAADVTTFDFPRILDNLMLLPQKIVAMDAEGANQVAAELNDQLQPLLKLVGTVDLKWISQVLSVIPDAQGFTEVAAQVTSILSNFDITRLVQIIGRIQDVAWSVLQKLVPPPGQAPDLAGAGVALSGLLPIGADLASATVDLLTGKAQQAPPVVLGRRADTPAKTIAEPGPDLDDLTGPLTRITTFHDINLVNLIVDGLSAANFVASGAHVNYGSLVVDGAGRNAVQWLGDWMNQRIGHVK</sequence>
<dbReference type="Pfam" id="PF01083">
    <property type="entry name" value="Cutinase"/>
    <property type="match status" value="1"/>
</dbReference>
<comment type="caution">
    <text evidence="6">The sequence shown here is derived from an EMBL/GenBank/DDBJ whole genome shotgun (WGS) entry which is preliminary data.</text>
</comment>
<evidence type="ECO:0000256" key="2">
    <source>
        <dbReference type="ARBA" id="ARBA00022487"/>
    </source>
</evidence>